<evidence type="ECO:0000256" key="4">
    <source>
        <dbReference type="ARBA" id="ARBA00023015"/>
    </source>
</evidence>
<dbReference type="NCBIfam" id="TIGR00625">
    <property type="entry name" value="tfb2"/>
    <property type="match status" value="1"/>
</dbReference>
<dbReference type="Proteomes" id="UP000024404">
    <property type="component" value="Unassembled WGS sequence"/>
</dbReference>
<dbReference type="Pfam" id="PF18307">
    <property type="entry name" value="Tfb2_C"/>
    <property type="match status" value="1"/>
</dbReference>
<proteinExistence type="inferred from homology"/>
<dbReference type="Pfam" id="PF03849">
    <property type="entry name" value="Tfb2"/>
    <property type="match status" value="1"/>
</dbReference>
<organism evidence="10 11">
    <name type="scientific">Onchocerca volvulus</name>
    <dbReference type="NCBI Taxonomy" id="6282"/>
    <lineage>
        <taxon>Eukaryota</taxon>
        <taxon>Metazoa</taxon>
        <taxon>Ecdysozoa</taxon>
        <taxon>Nematoda</taxon>
        <taxon>Chromadorea</taxon>
        <taxon>Rhabditida</taxon>
        <taxon>Spirurina</taxon>
        <taxon>Spiruromorpha</taxon>
        <taxon>Filarioidea</taxon>
        <taxon>Onchocercidae</taxon>
        <taxon>Onchocerca</taxon>
    </lineage>
</organism>
<evidence type="ECO:0000313" key="10">
    <source>
        <dbReference type="EnsemblMetazoa" id="OVOC4896.1"/>
    </source>
</evidence>
<comment type="similarity">
    <text evidence="2 8">Belongs to the TFB2 family.</text>
</comment>
<keyword evidence="11" id="KW-1185">Reference proteome</keyword>
<feature type="domain" description="Transcription factor Tfb2 C-terminal" evidence="9">
    <location>
        <begin position="409"/>
        <end position="476"/>
    </location>
</feature>
<dbReference type="Gene3D" id="3.30.70.2610">
    <property type="match status" value="1"/>
</dbReference>
<evidence type="ECO:0000256" key="8">
    <source>
        <dbReference type="RuleBase" id="RU364024"/>
    </source>
</evidence>
<evidence type="ECO:0000256" key="7">
    <source>
        <dbReference type="ARBA" id="ARBA00023242"/>
    </source>
</evidence>
<reference evidence="10" key="2">
    <citation type="submission" date="2022-06" db="UniProtKB">
        <authorList>
            <consortium name="EnsemblMetazoa"/>
        </authorList>
    </citation>
    <scope>IDENTIFICATION</scope>
</reference>
<dbReference type="EnsemblMetazoa" id="OVOC4896.1">
    <property type="protein sequence ID" value="OVOC4896.1"/>
    <property type="gene ID" value="WBGene00241705"/>
</dbReference>
<dbReference type="GO" id="GO:0003690">
    <property type="term" value="F:double-stranded DNA binding"/>
    <property type="evidence" value="ECO:0007669"/>
    <property type="project" value="TreeGrafter"/>
</dbReference>
<protein>
    <recommendedName>
        <fullName evidence="8">General transcription factor IIH subunit 4</fullName>
    </recommendedName>
</protein>
<dbReference type="PANTHER" id="PTHR13152">
    <property type="entry name" value="TFIIH, POLYPEPTIDE 4"/>
    <property type="match status" value="1"/>
</dbReference>
<dbReference type="GO" id="GO:0006289">
    <property type="term" value="P:nucleotide-excision repair"/>
    <property type="evidence" value="ECO:0007669"/>
    <property type="project" value="InterPro"/>
</dbReference>
<keyword evidence="7 8" id="KW-0539">Nucleus</keyword>
<keyword evidence="6 8" id="KW-0234">DNA repair</keyword>
<dbReference type="GO" id="GO:0000439">
    <property type="term" value="C:transcription factor TFIIH core complex"/>
    <property type="evidence" value="ECO:0007669"/>
    <property type="project" value="InterPro"/>
</dbReference>
<dbReference type="InterPro" id="IPR040662">
    <property type="entry name" value="Tfb2_C"/>
</dbReference>
<comment type="subcellular location">
    <subcellularLocation>
        <location evidence="1 8">Nucleus</location>
    </subcellularLocation>
</comment>
<dbReference type="AlphaFoldDB" id="A0A8R1TUM7"/>
<keyword evidence="3 8" id="KW-0227">DNA damage</keyword>
<accession>A0A8R1TUM7</accession>
<evidence type="ECO:0000256" key="5">
    <source>
        <dbReference type="ARBA" id="ARBA00023163"/>
    </source>
</evidence>
<dbReference type="GO" id="GO:0005675">
    <property type="term" value="C:transcription factor TFIIH holo complex"/>
    <property type="evidence" value="ECO:0007669"/>
    <property type="project" value="TreeGrafter"/>
</dbReference>
<dbReference type="PANTHER" id="PTHR13152:SF0">
    <property type="entry name" value="GENERAL TRANSCRIPTION FACTOR IIH SUBUNIT 4"/>
    <property type="match status" value="1"/>
</dbReference>
<evidence type="ECO:0000256" key="6">
    <source>
        <dbReference type="ARBA" id="ARBA00023204"/>
    </source>
</evidence>
<name>A0A8R1TUM7_ONCVO</name>
<reference evidence="11" key="1">
    <citation type="submission" date="2013-10" db="EMBL/GenBank/DDBJ databases">
        <title>Genome sequencing of Onchocerca volvulus.</title>
        <authorList>
            <person name="Cotton J."/>
            <person name="Tsai J."/>
            <person name="Stanley E."/>
            <person name="Tracey A."/>
            <person name="Holroyd N."/>
            <person name="Lustigman S."/>
            <person name="Berriman M."/>
        </authorList>
    </citation>
    <scope>NUCLEOTIDE SEQUENCE</scope>
</reference>
<keyword evidence="4 8" id="KW-0805">Transcription regulation</keyword>
<dbReference type="InterPro" id="IPR004598">
    <property type="entry name" value="TFIIH_p52/Tfb2"/>
</dbReference>
<sequence>MSNWKEQPLLEYLSGRPTDQLDKLYSSPAVSFAVFRLLPGLAQQLILKTIWLCDTDKKCEWHTWSAPDSETAVMNHIDGLKKLRIISGDEKVMLNPLYRRAYLKATRIGLCKASELCVVTDCDERTRKSTNKDLGKKAIERWECILHYLALPSQKSEQGVSGTTKMLFRSAGLTSCENDDGDMEITSAGFQFLLLDRSEQIWTYLLHYFHMQEIAGIDIIKELDFLFRLTLYSGNISGGTSFANGSDYKDRPTGSRAFLINESWSELIKDFLMHLRELGLVFIRKRKDGFFFLTPLLNHLTSTSYASKTNIENRNQSGFVIVETNYRVYAYTDSSLQLAILSTFTEMLYRFNDMSVGILSREAVRRAFQVGITASQIIAFLRTNAHPTTLAVAIEYGGVIQSLPITVADQIRLWEDERRRLEFCSAAVYSSFESENEYLALKEYVNSQAILLWYDDVQRLIVITEEGHESVKEWWKMKAGKNGS</sequence>
<evidence type="ECO:0000256" key="1">
    <source>
        <dbReference type="ARBA" id="ARBA00004123"/>
    </source>
</evidence>
<evidence type="ECO:0000256" key="2">
    <source>
        <dbReference type="ARBA" id="ARBA00007132"/>
    </source>
</evidence>
<evidence type="ECO:0000259" key="9">
    <source>
        <dbReference type="Pfam" id="PF18307"/>
    </source>
</evidence>
<comment type="function">
    <text evidence="8">Component of the general transcription and DNA repair factor IIH (TFIIH) core complex which is involved in general and transcription-coupled nucleotide excision repair (NER) of damaged DNA.</text>
</comment>
<dbReference type="GO" id="GO:0001671">
    <property type="term" value="F:ATPase activator activity"/>
    <property type="evidence" value="ECO:0007669"/>
    <property type="project" value="InterPro"/>
</dbReference>
<evidence type="ECO:0000313" key="11">
    <source>
        <dbReference type="Proteomes" id="UP000024404"/>
    </source>
</evidence>
<evidence type="ECO:0000256" key="3">
    <source>
        <dbReference type="ARBA" id="ARBA00022763"/>
    </source>
</evidence>
<dbReference type="EMBL" id="CMVM020000146">
    <property type="status" value="NOT_ANNOTATED_CDS"/>
    <property type="molecule type" value="Genomic_DNA"/>
</dbReference>
<keyword evidence="5 8" id="KW-0804">Transcription</keyword>